<gene>
    <name evidence="1" type="ORF">NCTC11190_01506</name>
</gene>
<keyword evidence="2" id="KW-1185">Reference proteome</keyword>
<proteinExistence type="predicted"/>
<evidence type="ECO:0000313" key="2">
    <source>
        <dbReference type="Proteomes" id="UP000255233"/>
    </source>
</evidence>
<organism evidence="1 2">
    <name type="scientific">Rikenella microfusus</name>
    <dbReference type="NCBI Taxonomy" id="28139"/>
    <lineage>
        <taxon>Bacteria</taxon>
        <taxon>Pseudomonadati</taxon>
        <taxon>Bacteroidota</taxon>
        <taxon>Bacteroidia</taxon>
        <taxon>Bacteroidales</taxon>
        <taxon>Rikenellaceae</taxon>
        <taxon>Rikenella</taxon>
    </lineage>
</organism>
<dbReference type="AlphaFoldDB" id="A0A379MRY8"/>
<dbReference type="STRING" id="880526.GCA_000427365_00055"/>
<dbReference type="EMBL" id="UGVL01000001">
    <property type="protein sequence ID" value="SUE34285.1"/>
    <property type="molecule type" value="Genomic_DNA"/>
</dbReference>
<accession>A0A379MRY8</accession>
<protein>
    <submittedName>
        <fullName evidence="1">Uncharacterized protein</fullName>
    </submittedName>
</protein>
<evidence type="ECO:0000313" key="1">
    <source>
        <dbReference type="EMBL" id="SUE34285.1"/>
    </source>
</evidence>
<name>A0A379MRY8_9BACT</name>
<dbReference type="Proteomes" id="UP000255233">
    <property type="component" value="Unassembled WGS sequence"/>
</dbReference>
<sequence>MNVDEAMREHVRHYRRLVEGGVPKMDAITRTAEAFNVSEDTVQAAVYRYRDL</sequence>
<dbReference type="RefSeq" id="WP_156877444.1">
    <property type="nucleotide sequence ID" value="NZ_UGVL01000001.1"/>
</dbReference>
<reference evidence="1 2" key="1">
    <citation type="submission" date="2018-06" db="EMBL/GenBank/DDBJ databases">
        <authorList>
            <consortium name="Pathogen Informatics"/>
            <person name="Doyle S."/>
        </authorList>
    </citation>
    <scope>NUCLEOTIDE SEQUENCE [LARGE SCALE GENOMIC DNA]</scope>
    <source>
        <strain evidence="1 2">NCTC11190</strain>
    </source>
</reference>